<dbReference type="Gene3D" id="3.30.530.20">
    <property type="match status" value="1"/>
</dbReference>
<reference evidence="3 4" key="1">
    <citation type="submission" date="2019-04" db="EMBL/GenBank/DDBJ databases">
        <title>Sphingobacterium olei sp. nov., isolated from oil-contaminated soil.</title>
        <authorList>
            <person name="Liu B."/>
        </authorList>
    </citation>
    <scope>NUCLEOTIDE SEQUENCE [LARGE SCALE GENOMIC DNA]</scope>
    <source>
        <strain evidence="3 4">HAL-9</strain>
    </source>
</reference>
<dbReference type="Pfam" id="PF08327">
    <property type="entry name" value="AHSA1"/>
    <property type="match status" value="1"/>
</dbReference>
<feature type="domain" description="Activator of Hsp90 ATPase homologue 1/2-like C-terminal" evidence="2">
    <location>
        <begin position="12"/>
        <end position="147"/>
    </location>
</feature>
<protein>
    <submittedName>
        <fullName evidence="3">SRPBCC domain-containing protein</fullName>
    </submittedName>
</protein>
<proteinExistence type="inferred from homology"/>
<sequence length="148" mass="16819">MKTLLYNIDIQAPVSKVFDTMLNRDTYKQWTSEFNPTSDFKGGWNKGDKIYFTSTNETGKCEGMIAQIAEHIPNEYISIRHYGILDNDIEITEGPAVAGWAGALENYTFKENGGITTVDIAVDTNDEYVAYFDKTWPKALKRLKEICE</sequence>
<dbReference type="Proteomes" id="UP000306808">
    <property type="component" value="Unassembled WGS sequence"/>
</dbReference>
<name>A0A4U0NCP5_9SPHI</name>
<evidence type="ECO:0000313" key="4">
    <source>
        <dbReference type="Proteomes" id="UP000306808"/>
    </source>
</evidence>
<comment type="caution">
    <text evidence="3">The sequence shown here is derived from an EMBL/GenBank/DDBJ whole genome shotgun (WGS) entry which is preliminary data.</text>
</comment>
<dbReference type="SUPFAM" id="SSF55961">
    <property type="entry name" value="Bet v1-like"/>
    <property type="match status" value="1"/>
</dbReference>
<keyword evidence="4" id="KW-1185">Reference proteome</keyword>
<evidence type="ECO:0000259" key="2">
    <source>
        <dbReference type="Pfam" id="PF08327"/>
    </source>
</evidence>
<organism evidence="3 4">
    <name type="scientific">Sphingobacterium olei</name>
    <dbReference type="NCBI Taxonomy" id="2571155"/>
    <lineage>
        <taxon>Bacteria</taxon>
        <taxon>Pseudomonadati</taxon>
        <taxon>Bacteroidota</taxon>
        <taxon>Sphingobacteriia</taxon>
        <taxon>Sphingobacteriales</taxon>
        <taxon>Sphingobacteriaceae</taxon>
        <taxon>Sphingobacterium</taxon>
    </lineage>
</organism>
<gene>
    <name evidence="3" type="ORF">FAZ15_19765</name>
</gene>
<evidence type="ECO:0000256" key="1">
    <source>
        <dbReference type="ARBA" id="ARBA00006817"/>
    </source>
</evidence>
<dbReference type="EMBL" id="SUME01000010">
    <property type="protein sequence ID" value="TJZ51787.1"/>
    <property type="molecule type" value="Genomic_DNA"/>
</dbReference>
<accession>A0A4U0NCP5</accession>
<dbReference type="AlphaFoldDB" id="A0A4U0NCP5"/>
<dbReference type="RefSeq" id="WP_136903096.1">
    <property type="nucleotide sequence ID" value="NZ_SUME01000010.1"/>
</dbReference>
<comment type="similarity">
    <text evidence="1">Belongs to the AHA1 family.</text>
</comment>
<dbReference type="InterPro" id="IPR023393">
    <property type="entry name" value="START-like_dom_sf"/>
</dbReference>
<dbReference type="InterPro" id="IPR013538">
    <property type="entry name" value="ASHA1/2-like_C"/>
</dbReference>
<dbReference type="OrthoDB" id="384974at2"/>
<evidence type="ECO:0000313" key="3">
    <source>
        <dbReference type="EMBL" id="TJZ51787.1"/>
    </source>
</evidence>
<dbReference type="CDD" id="cd07814">
    <property type="entry name" value="SRPBCC_CalC_Aha1-like"/>
    <property type="match status" value="1"/>
</dbReference>